<protein>
    <submittedName>
        <fullName evidence="4">Adenylate/guanylate cyclase catalytic domain-containing protein</fullName>
    </submittedName>
</protein>
<dbReference type="PANTHER" id="PTHR11635:SF152">
    <property type="entry name" value="CAMP-DEPENDENT PROTEIN KINASE TYPE I REGULATORY SUBUNIT-RELATED"/>
    <property type="match status" value="1"/>
</dbReference>
<evidence type="ECO:0000259" key="3">
    <source>
        <dbReference type="PROSITE" id="PS50125"/>
    </source>
</evidence>
<dbReference type="InterPro" id="IPR000595">
    <property type="entry name" value="cNMP-bd_dom"/>
</dbReference>
<dbReference type="GO" id="GO:0030552">
    <property type="term" value="F:cAMP binding"/>
    <property type="evidence" value="ECO:0007669"/>
    <property type="project" value="TreeGrafter"/>
</dbReference>
<dbReference type="Gene3D" id="2.60.120.10">
    <property type="entry name" value="Jelly Rolls"/>
    <property type="match status" value="1"/>
</dbReference>
<dbReference type="CDD" id="cd07302">
    <property type="entry name" value="CHD"/>
    <property type="match status" value="1"/>
</dbReference>
<dbReference type="InterPro" id="IPR001054">
    <property type="entry name" value="A/G_cyclase"/>
</dbReference>
<dbReference type="GO" id="GO:0004862">
    <property type="term" value="F:cAMP-dependent protein kinase inhibitor activity"/>
    <property type="evidence" value="ECO:0007669"/>
    <property type="project" value="TreeGrafter"/>
</dbReference>
<dbReference type="GO" id="GO:0009190">
    <property type="term" value="P:cyclic nucleotide biosynthetic process"/>
    <property type="evidence" value="ECO:0007669"/>
    <property type="project" value="InterPro"/>
</dbReference>
<dbReference type="PROSITE" id="PS50125">
    <property type="entry name" value="GUANYLATE_CYCLASE_2"/>
    <property type="match status" value="1"/>
</dbReference>
<feature type="domain" description="Cyclic nucleotide-binding" evidence="1">
    <location>
        <begin position="6"/>
        <end position="135"/>
    </location>
</feature>
<organism evidence="4 5">
    <name type="scientific">Desulfonema limicola</name>
    <dbReference type="NCBI Taxonomy" id="45656"/>
    <lineage>
        <taxon>Bacteria</taxon>
        <taxon>Pseudomonadati</taxon>
        <taxon>Thermodesulfobacteriota</taxon>
        <taxon>Desulfobacteria</taxon>
        <taxon>Desulfobacterales</taxon>
        <taxon>Desulfococcaceae</taxon>
        <taxon>Desulfonema</taxon>
    </lineage>
</organism>
<dbReference type="PROSITE" id="PS50104">
    <property type="entry name" value="TIR"/>
    <property type="match status" value="1"/>
</dbReference>
<dbReference type="CDD" id="cd00038">
    <property type="entry name" value="CAP_ED"/>
    <property type="match status" value="1"/>
</dbReference>
<dbReference type="GO" id="GO:0004016">
    <property type="term" value="F:adenylate cyclase activity"/>
    <property type="evidence" value="ECO:0007669"/>
    <property type="project" value="UniProtKB-ARBA"/>
</dbReference>
<dbReference type="Gene3D" id="3.40.50.10140">
    <property type="entry name" value="Toll/interleukin-1 receptor homology (TIR) domain"/>
    <property type="match status" value="1"/>
</dbReference>
<dbReference type="Pfam" id="PF00027">
    <property type="entry name" value="cNMP_binding"/>
    <property type="match status" value="1"/>
</dbReference>
<dbReference type="InterPro" id="IPR050503">
    <property type="entry name" value="cAMP-dep_PK_reg_su-like"/>
</dbReference>
<dbReference type="GO" id="GO:0005952">
    <property type="term" value="C:cAMP-dependent protein kinase complex"/>
    <property type="evidence" value="ECO:0007669"/>
    <property type="project" value="InterPro"/>
</dbReference>
<keyword evidence="5" id="KW-1185">Reference proteome</keyword>
<name>A0A975BCQ3_9BACT</name>
<dbReference type="Proteomes" id="UP000663720">
    <property type="component" value="Chromosome"/>
</dbReference>
<dbReference type="SMART" id="SM00100">
    <property type="entry name" value="cNMP"/>
    <property type="match status" value="1"/>
</dbReference>
<dbReference type="SUPFAM" id="SSF55073">
    <property type="entry name" value="Nucleotide cyclase"/>
    <property type="match status" value="1"/>
</dbReference>
<gene>
    <name evidence="4" type="ORF">dnl_53550</name>
</gene>
<dbReference type="InterPro" id="IPR035897">
    <property type="entry name" value="Toll_tir_struct_dom_sf"/>
</dbReference>
<dbReference type="GO" id="GO:0035556">
    <property type="term" value="P:intracellular signal transduction"/>
    <property type="evidence" value="ECO:0007669"/>
    <property type="project" value="InterPro"/>
</dbReference>
<dbReference type="EMBL" id="CP061799">
    <property type="protein sequence ID" value="QTA82966.1"/>
    <property type="molecule type" value="Genomic_DNA"/>
</dbReference>
<dbReference type="PROSITE" id="PS50042">
    <property type="entry name" value="CNMP_BINDING_3"/>
    <property type="match status" value="1"/>
</dbReference>
<proteinExistence type="predicted"/>
<dbReference type="InterPro" id="IPR000157">
    <property type="entry name" value="TIR_dom"/>
</dbReference>
<dbReference type="GO" id="GO:0034236">
    <property type="term" value="F:protein kinase A catalytic subunit binding"/>
    <property type="evidence" value="ECO:0007669"/>
    <property type="project" value="TreeGrafter"/>
</dbReference>
<reference evidence="4" key="1">
    <citation type="journal article" date="2021" name="Microb. Physiol.">
        <title>Proteogenomic Insights into the Physiology of Marine, Sulfate-Reducing, Filamentous Desulfonema limicola and Desulfonema magnum.</title>
        <authorList>
            <person name="Schnaars V."/>
            <person name="Wohlbrand L."/>
            <person name="Scheve S."/>
            <person name="Hinrichs C."/>
            <person name="Reinhardt R."/>
            <person name="Rabus R."/>
        </authorList>
    </citation>
    <scope>NUCLEOTIDE SEQUENCE</scope>
    <source>
        <strain evidence="4">5ac10</strain>
    </source>
</reference>
<evidence type="ECO:0000259" key="1">
    <source>
        <dbReference type="PROSITE" id="PS50042"/>
    </source>
</evidence>
<evidence type="ECO:0000259" key="2">
    <source>
        <dbReference type="PROSITE" id="PS50104"/>
    </source>
</evidence>
<accession>A0A975BCQ3</accession>
<sequence>MKQKPTIKNILEKEVIDFIIEYYGNDYQRTCFFRKGQRIIKQGEYGDDCFIIKNGELKILVKDYNSGIEKDVGVRSERTIVGEIAFLYKNTPRTASVEVVSDEATLIRLNKDDLFEIVRGKEGIKDTILLYFEQLAKKRIIETKQVTTGKVNIESKFLTVLVSDIHNFSILSNHLWEEQINSFLFDFLEHTEEISDKHDGIFEDQGDGFKIIFQNKHHIENALDCSIDINKFFREIRSDWIMENSNFTNIGLGTGICTDFMSIRKRVGTKRSFGRILSPTINIAAAMSKYKNKSDDTDILVDSTTFSFIDGRKYDISPPLQVVLEKLAKIYTLYKLEPKKIEKSNIKIFISYANEDRSFSKRIYDDLSTFGFSPWLDCEKILPGQDWKKTIKKAIKESTFFLALLSSNSVSKNGYVQKELKIAFELLENQPNNSIFIIPARLDECHINEELIHNIHWVDLYESYEIGFNKIIEAIKSMNS</sequence>
<dbReference type="RefSeq" id="WP_207688822.1">
    <property type="nucleotide sequence ID" value="NZ_CP061799.1"/>
</dbReference>
<dbReference type="PANTHER" id="PTHR11635">
    <property type="entry name" value="CAMP-DEPENDENT PROTEIN KINASE REGULATORY CHAIN"/>
    <property type="match status" value="1"/>
</dbReference>
<dbReference type="SUPFAM" id="SSF52200">
    <property type="entry name" value="Toll/Interleukin receptor TIR domain"/>
    <property type="match status" value="1"/>
</dbReference>
<dbReference type="Pfam" id="PF13676">
    <property type="entry name" value="TIR_2"/>
    <property type="match status" value="1"/>
</dbReference>
<dbReference type="AlphaFoldDB" id="A0A975BCQ3"/>
<dbReference type="InterPro" id="IPR029787">
    <property type="entry name" value="Nucleotide_cyclase"/>
</dbReference>
<feature type="domain" description="TIR" evidence="2">
    <location>
        <begin position="344"/>
        <end position="479"/>
    </location>
</feature>
<dbReference type="SUPFAM" id="SSF51206">
    <property type="entry name" value="cAMP-binding domain-like"/>
    <property type="match status" value="1"/>
</dbReference>
<evidence type="ECO:0000313" key="4">
    <source>
        <dbReference type="EMBL" id="QTA82966.1"/>
    </source>
</evidence>
<dbReference type="SMART" id="SM00255">
    <property type="entry name" value="TIR"/>
    <property type="match status" value="1"/>
</dbReference>
<dbReference type="PRINTS" id="PR00103">
    <property type="entry name" value="CAMPKINASE"/>
</dbReference>
<dbReference type="GO" id="GO:0005829">
    <property type="term" value="C:cytosol"/>
    <property type="evidence" value="ECO:0007669"/>
    <property type="project" value="TreeGrafter"/>
</dbReference>
<dbReference type="Gene3D" id="3.30.70.1230">
    <property type="entry name" value="Nucleotide cyclase"/>
    <property type="match status" value="1"/>
</dbReference>
<dbReference type="InterPro" id="IPR014710">
    <property type="entry name" value="RmlC-like_jellyroll"/>
</dbReference>
<feature type="domain" description="Guanylate cyclase" evidence="3">
    <location>
        <begin position="159"/>
        <end position="288"/>
    </location>
</feature>
<dbReference type="InterPro" id="IPR018490">
    <property type="entry name" value="cNMP-bd_dom_sf"/>
</dbReference>
<dbReference type="KEGG" id="dli:dnl_53550"/>
<evidence type="ECO:0000313" key="5">
    <source>
        <dbReference type="Proteomes" id="UP000663720"/>
    </source>
</evidence>